<dbReference type="GO" id="GO:0015288">
    <property type="term" value="F:porin activity"/>
    <property type="evidence" value="ECO:0007669"/>
    <property type="project" value="TreeGrafter"/>
</dbReference>
<dbReference type="STRING" id="698762.SAMN00808754_0223"/>
<dbReference type="Pfam" id="PF02321">
    <property type="entry name" value="OEP"/>
    <property type="match status" value="1"/>
</dbReference>
<evidence type="ECO:0000256" key="3">
    <source>
        <dbReference type="ARBA" id="ARBA00022448"/>
    </source>
</evidence>
<keyword evidence="4" id="KW-1134">Transmembrane beta strand</keyword>
<evidence type="ECO:0000313" key="10">
    <source>
        <dbReference type="EMBL" id="SMB89896.1"/>
    </source>
</evidence>
<feature type="signal peptide" evidence="9">
    <location>
        <begin position="1"/>
        <end position="23"/>
    </location>
</feature>
<evidence type="ECO:0000256" key="7">
    <source>
        <dbReference type="ARBA" id="ARBA00023237"/>
    </source>
</evidence>
<dbReference type="GO" id="GO:0015562">
    <property type="term" value="F:efflux transmembrane transporter activity"/>
    <property type="evidence" value="ECO:0007669"/>
    <property type="project" value="InterPro"/>
</dbReference>
<evidence type="ECO:0000256" key="6">
    <source>
        <dbReference type="ARBA" id="ARBA00023136"/>
    </source>
</evidence>
<evidence type="ECO:0000256" key="8">
    <source>
        <dbReference type="SAM" id="Coils"/>
    </source>
</evidence>
<dbReference type="GO" id="GO:1990281">
    <property type="term" value="C:efflux pump complex"/>
    <property type="evidence" value="ECO:0007669"/>
    <property type="project" value="TreeGrafter"/>
</dbReference>
<evidence type="ECO:0000256" key="5">
    <source>
        <dbReference type="ARBA" id="ARBA00022692"/>
    </source>
</evidence>
<comment type="subcellular location">
    <subcellularLocation>
        <location evidence="1">Cell outer membrane</location>
    </subcellularLocation>
</comment>
<name>A0A1W1V9G2_9FIRM</name>
<dbReference type="Proteomes" id="UP000192569">
    <property type="component" value="Chromosome I"/>
</dbReference>
<evidence type="ECO:0000256" key="2">
    <source>
        <dbReference type="ARBA" id="ARBA00007613"/>
    </source>
</evidence>
<evidence type="ECO:0000256" key="9">
    <source>
        <dbReference type="SAM" id="SignalP"/>
    </source>
</evidence>
<dbReference type="AlphaFoldDB" id="A0A1W1V9G2"/>
<dbReference type="InterPro" id="IPR051906">
    <property type="entry name" value="TolC-like"/>
</dbReference>
<evidence type="ECO:0000256" key="1">
    <source>
        <dbReference type="ARBA" id="ARBA00004442"/>
    </source>
</evidence>
<keyword evidence="9" id="KW-0732">Signal</keyword>
<protein>
    <submittedName>
        <fullName evidence="10">Outer membrane protein TolC</fullName>
    </submittedName>
</protein>
<dbReference type="EMBL" id="LT838272">
    <property type="protein sequence ID" value="SMB89896.1"/>
    <property type="molecule type" value="Genomic_DNA"/>
</dbReference>
<dbReference type="PANTHER" id="PTHR30026">
    <property type="entry name" value="OUTER MEMBRANE PROTEIN TOLC"/>
    <property type="match status" value="1"/>
</dbReference>
<accession>A0A1W1V9G2</accession>
<keyword evidence="7" id="KW-0998">Cell outer membrane</keyword>
<keyword evidence="5" id="KW-0812">Transmembrane</keyword>
<reference evidence="10 11" key="1">
    <citation type="submission" date="2017-04" db="EMBL/GenBank/DDBJ databases">
        <authorList>
            <person name="Afonso C.L."/>
            <person name="Miller P.J."/>
            <person name="Scott M.A."/>
            <person name="Spackman E."/>
            <person name="Goraichik I."/>
            <person name="Dimitrov K.M."/>
            <person name="Suarez D.L."/>
            <person name="Swayne D.E."/>
        </authorList>
    </citation>
    <scope>NUCLEOTIDE SEQUENCE [LARGE SCALE GENOMIC DNA]</scope>
    <source>
        <strain evidence="10 11">ToBE</strain>
    </source>
</reference>
<organism evidence="10 11">
    <name type="scientific">Thermanaeromonas toyohensis ToBE</name>
    <dbReference type="NCBI Taxonomy" id="698762"/>
    <lineage>
        <taxon>Bacteria</taxon>
        <taxon>Bacillati</taxon>
        <taxon>Bacillota</taxon>
        <taxon>Clostridia</taxon>
        <taxon>Neomoorellales</taxon>
        <taxon>Neomoorellaceae</taxon>
        <taxon>Thermanaeromonas</taxon>
    </lineage>
</organism>
<dbReference type="Gene3D" id="1.20.1600.10">
    <property type="entry name" value="Outer membrane efflux proteins (OEP)"/>
    <property type="match status" value="2"/>
</dbReference>
<feature type="coiled-coil region" evidence="8">
    <location>
        <begin position="258"/>
        <end position="285"/>
    </location>
</feature>
<dbReference type="GO" id="GO:0009279">
    <property type="term" value="C:cell outer membrane"/>
    <property type="evidence" value="ECO:0007669"/>
    <property type="project" value="UniProtKB-SubCell"/>
</dbReference>
<proteinExistence type="inferred from homology"/>
<dbReference type="PANTHER" id="PTHR30026:SF20">
    <property type="entry name" value="OUTER MEMBRANE PROTEIN TOLC"/>
    <property type="match status" value="1"/>
</dbReference>
<keyword evidence="11" id="KW-1185">Reference proteome</keyword>
<comment type="similarity">
    <text evidence="2">Belongs to the outer membrane factor (OMF) (TC 1.B.17) family.</text>
</comment>
<keyword evidence="8" id="KW-0175">Coiled coil</keyword>
<evidence type="ECO:0000256" key="4">
    <source>
        <dbReference type="ARBA" id="ARBA00022452"/>
    </source>
</evidence>
<dbReference type="SUPFAM" id="SSF56954">
    <property type="entry name" value="Outer membrane efflux proteins (OEP)"/>
    <property type="match status" value="1"/>
</dbReference>
<dbReference type="RefSeq" id="WP_231967868.1">
    <property type="nucleotide sequence ID" value="NZ_LT838272.1"/>
</dbReference>
<sequence length="376" mass="41693">MQRALLALVLVAVFVLSFGMVEAAAAKDTLSLDEAIKLALEHDRGIKKAAAEIDRTKALRDQAQEDVQFTPVLGGYVGPYGPQIEANWNKLLSYDLAWRVSKRDYEAKIDALVLDVCKKYWDVQVAQSKLTLQEKLKEQALVNLQNARAGVAAGTIAQSILTIAEAQYQQAVKNCELARHELDDAYNALNQTIGLDAGERPELTDDVKFEPLKVDSLEAEVSRVLDKDPNVWKARQNIDLKKWAADMMYFIKGVYTPYEARQKELEEAELDYANAREVMAKFTRTIYYQAKKVEEGYAAALEALKMAGEKLRVERAKYEVGISIKADVLAAEVAVVQAKQALDDLVRKHAYLKLAFEKPWAVSTGSGSTGSSGSGN</sequence>
<keyword evidence="3" id="KW-0813">Transport</keyword>
<feature type="chain" id="PRO_5039433663" evidence="9">
    <location>
        <begin position="24"/>
        <end position="376"/>
    </location>
</feature>
<dbReference type="InterPro" id="IPR003423">
    <property type="entry name" value="OMP_efflux"/>
</dbReference>
<keyword evidence="6" id="KW-0472">Membrane</keyword>
<evidence type="ECO:0000313" key="11">
    <source>
        <dbReference type="Proteomes" id="UP000192569"/>
    </source>
</evidence>
<gene>
    <name evidence="10" type="ORF">SAMN00808754_0223</name>
</gene>